<dbReference type="NCBIfam" id="NF002043">
    <property type="entry name" value="PRK00870.1"/>
    <property type="match status" value="1"/>
</dbReference>
<dbReference type="Pfam" id="PF00561">
    <property type="entry name" value="Abhydrolase_1"/>
    <property type="match status" value="1"/>
</dbReference>
<gene>
    <name evidence="3" type="primary">dhmA</name>
    <name evidence="3" type="ORF">RUM4293_04481</name>
</gene>
<evidence type="ECO:0000256" key="1">
    <source>
        <dbReference type="ARBA" id="ARBA00022801"/>
    </source>
</evidence>
<evidence type="ECO:0000313" key="3">
    <source>
        <dbReference type="EMBL" id="CUH45564.1"/>
    </source>
</evidence>
<dbReference type="GO" id="GO:0018786">
    <property type="term" value="F:haloalkane dehalogenase activity"/>
    <property type="evidence" value="ECO:0007669"/>
    <property type="project" value="UniProtKB-EC"/>
</dbReference>
<dbReference type="EC" id="3.8.1.5" evidence="3"/>
<accession>A0A0N7LPL6</accession>
<dbReference type="InterPro" id="IPR029058">
    <property type="entry name" value="AB_hydrolase_fold"/>
</dbReference>
<dbReference type="Gene3D" id="3.40.50.1820">
    <property type="entry name" value="alpha/beta hydrolase"/>
    <property type="match status" value="1"/>
</dbReference>
<feature type="domain" description="AB hydrolase-1" evidence="2">
    <location>
        <begin position="72"/>
        <end position="309"/>
    </location>
</feature>
<dbReference type="InterPro" id="IPR000639">
    <property type="entry name" value="Epox_hydrolase-like"/>
</dbReference>
<reference evidence="4" key="1">
    <citation type="submission" date="2015-09" db="EMBL/GenBank/DDBJ databases">
        <authorList>
            <person name="Rodrigo-Torres L."/>
            <person name="Arahal D.R."/>
        </authorList>
    </citation>
    <scope>NUCLEOTIDE SEQUENCE [LARGE SCALE GENOMIC DNA]</scope>
    <source>
        <strain evidence="4">CECT 4293</strain>
    </source>
</reference>
<dbReference type="AlphaFoldDB" id="A0A0N7LPL6"/>
<dbReference type="PRINTS" id="PR00111">
    <property type="entry name" value="ABHYDROLASE"/>
</dbReference>
<dbReference type="GO" id="GO:0004301">
    <property type="term" value="F:epoxide hydrolase activity"/>
    <property type="evidence" value="ECO:0007669"/>
    <property type="project" value="TreeGrafter"/>
</dbReference>
<dbReference type="PANTHER" id="PTHR42977:SF3">
    <property type="entry name" value="AB HYDROLASE-1 DOMAIN-CONTAINING PROTEIN"/>
    <property type="match status" value="1"/>
</dbReference>
<organism evidence="3 4">
    <name type="scientific">Ruegeria atlantica</name>
    <dbReference type="NCBI Taxonomy" id="81569"/>
    <lineage>
        <taxon>Bacteria</taxon>
        <taxon>Pseudomonadati</taxon>
        <taxon>Pseudomonadota</taxon>
        <taxon>Alphaproteobacteria</taxon>
        <taxon>Rhodobacterales</taxon>
        <taxon>Roseobacteraceae</taxon>
        <taxon>Ruegeria</taxon>
    </lineage>
</organism>
<keyword evidence="1 3" id="KW-0378">Hydrolase</keyword>
<proteinExistence type="predicted"/>
<evidence type="ECO:0000259" key="2">
    <source>
        <dbReference type="Pfam" id="PF00561"/>
    </source>
</evidence>
<dbReference type="Proteomes" id="UP000050786">
    <property type="component" value="Unassembled WGS sequence"/>
</dbReference>
<dbReference type="PANTHER" id="PTHR42977">
    <property type="entry name" value="HYDROLASE-RELATED"/>
    <property type="match status" value="1"/>
</dbReference>
<evidence type="ECO:0000313" key="4">
    <source>
        <dbReference type="Proteomes" id="UP000050786"/>
    </source>
</evidence>
<protein>
    <submittedName>
        <fullName evidence="3">Haloalkane dehalogenase</fullName>
        <ecNumber evidence="3">3.8.1.5</ecNumber>
    </submittedName>
</protein>
<name>A0A0N7LPL6_9RHOB</name>
<dbReference type="InterPro" id="IPR000073">
    <property type="entry name" value="AB_hydrolase_1"/>
</dbReference>
<dbReference type="SUPFAM" id="SSF53474">
    <property type="entry name" value="alpha/beta-Hydrolases"/>
    <property type="match status" value="1"/>
</dbReference>
<dbReference type="InterPro" id="IPR051340">
    <property type="entry name" value="Haloalkane_dehalogenase"/>
</dbReference>
<keyword evidence="4" id="KW-1185">Reference proteome</keyword>
<sequence>MFRDGLDARIGGRAFGLETLKGKRMKFLRTPDTWFDGLSDYPFAPNYAQVDDTEGGQLRMHYVDEGPAEADPILMMHGEPSWSYLYRHMIAGFVAQGHRAVAPDLIGFGRSDKPTERSDYTYERHVAWMGEWLRKVNLRNITLVCQDWGGLIGLRLWAEMPDRFARIVIANTALPTGDQPMGEAFENWRRFSQEVPVFPAGGILKGGTVAPLSEDVIAAYDAPFPDESYKAGARQFPMLVPATPDDPSSGPNRQAWEVIRGLQTPVLTAFGADDLVMAGIDAVFQKLCPGAAGQPHVILPNAGHFLQEDVGPELVKLTCDFIARTPRSD</sequence>
<dbReference type="EMBL" id="CYPS01000067">
    <property type="protein sequence ID" value="CUH45564.1"/>
    <property type="molecule type" value="Genomic_DNA"/>
</dbReference>
<dbReference type="PRINTS" id="PR00412">
    <property type="entry name" value="EPOXHYDRLASE"/>
</dbReference>